<dbReference type="Proteomes" id="UP000233556">
    <property type="component" value="Unassembled WGS sequence"/>
</dbReference>
<reference evidence="2" key="2">
    <citation type="submission" date="2017-12" db="EMBL/GenBank/DDBJ databases">
        <title>Genome sequence of the Bar-tailed Godwit (Limosa lapponica baueri).</title>
        <authorList>
            <person name="Lima N.C.B."/>
            <person name="Parody-Merino A.M."/>
            <person name="Battley P.F."/>
            <person name="Fidler A.E."/>
            <person name="Prosdocimi F."/>
        </authorList>
    </citation>
    <scope>NUCLEOTIDE SEQUENCE [LARGE SCALE GENOMIC DNA]</scope>
</reference>
<name>A0A2I0UTV7_LIMLA</name>
<organism evidence="1 2">
    <name type="scientific">Limosa lapponica baueri</name>
    <dbReference type="NCBI Taxonomy" id="1758121"/>
    <lineage>
        <taxon>Eukaryota</taxon>
        <taxon>Metazoa</taxon>
        <taxon>Chordata</taxon>
        <taxon>Craniata</taxon>
        <taxon>Vertebrata</taxon>
        <taxon>Euteleostomi</taxon>
        <taxon>Archelosauria</taxon>
        <taxon>Archosauria</taxon>
        <taxon>Dinosauria</taxon>
        <taxon>Saurischia</taxon>
        <taxon>Theropoda</taxon>
        <taxon>Coelurosauria</taxon>
        <taxon>Aves</taxon>
        <taxon>Neognathae</taxon>
        <taxon>Neoaves</taxon>
        <taxon>Charadriiformes</taxon>
        <taxon>Scolopacidae</taxon>
        <taxon>Limosa</taxon>
    </lineage>
</organism>
<accession>A0A2I0UTV7</accession>
<keyword evidence="2" id="KW-1185">Reference proteome</keyword>
<dbReference type="AlphaFoldDB" id="A0A2I0UTV7"/>
<reference evidence="2" key="1">
    <citation type="submission" date="2017-11" db="EMBL/GenBank/DDBJ databases">
        <authorList>
            <person name="Lima N.C."/>
            <person name="Parody-Merino A.M."/>
            <person name="Battley P.F."/>
            <person name="Fidler A.E."/>
            <person name="Prosdocimi F."/>
        </authorList>
    </citation>
    <scope>NUCLEOTIDE SEQUENCE [LARGE SCALE GENOMIC DNA]</scope>
</reference>
<protein>
    <submittedName>
        <fullName evidence="1">Uncharacterized protein</fullName>
    </submittedName>
</protein>
<evidence type="ECO:0000313" key="2">
    <source>
        <dbReference type="Proteomes" id="UP000233556"/>
    </source>
</evidence>
<sequence length="95" mass="10776">MEGDYLGIAKDQTAAVEKDEQQVEYISIKWSLGVTGLQQELVEEPGDFDAEMVAYVKRMENEWEVIVLKRLFTGIPDVCNGCEPATKKTLPFKYT</sequence>
<dbReference type="EMBL" id="KZ505637">
    <property type="protein sequence ID" value="PKU49493.1"/>
    <property type="molecule type" value="Genomic_DNA"/>
</dbReference>
<evidence type="ECO:0000313" key="1">
    <source>
        <dbReference type="EMBL" id="PKU49493.1"/>
    </source>
</evidence>
<proteinExistence type="predicted"/>
<gene>
    <name evidence="1" type="ORF">llap_202</name>
</gene>